<name>A0ABY8XY97_9PSEU</name>
<organism evidence="2 3">
    <name type="scientific">Amycolatopsis nalaikhensis</name>
    <dbReference type="NCBI Taxonomy" id="715472"/>
    <lineage>
        <taxon>Bacteria</taxon>
        <taxon>Bacillati</taxon>
        <taxon>Actinomycetota</taxon>
        <taxon>Actinomycetes</taxon>
        <taxon>Pseudonocardiales</taxon>
        <taxon>Pseudonocardiaceae</taxon>
        <taxon>Amycolatopsis</taxon>
    </lineage>
</organism>
<dbReference type="EMBL" id="CP127173">
    <property type="protein sequence ID" value="WIV60683.1"/>
    <property type="molecule type" value="Genomic_DNA"/>
</dbReference>
<protein>
    <submittedName>
        <fullName evidence="2">Uncharacterized protein</fullName>
    </submittedName>
</protein>
<gene>
    <name evidence="2" type="ORF">QP939_19755</name>
</gene>
<accession>A0ABY8XY97</accession>
<evidence type="ECO:0000313" key="3">
    <source>
        <dbReference type="Proteomes" id="UP001227101"/>
    </source>
</evidence>
<reference evidence="2 3" key="1">
    <citation type="submission" date="2023-06" db="EMBL/GenBank/DDBJ databases">
        <authorList>
            <person name="Oyuntsetseg B."/>
            <person name="Kim S.B."/>
        </authorList>
    </citation>
    <scope>NUCLEOTIDE SEQUENCE [LARGE SCALE GENOMIC DNA]</scope>
    <source>
        <strain evidence="2 3">2-2</strain>
    </source>
</reference>
<proteinExistence type="predicted"/>
<feature type="compositionally biased region" description="Pro residues" evidence="1">
    <location>
        <begin position="184"/>
        <end position="193"/>
    </location>
</feature>
<sequence>MQLPYTLDDDHAAIEAVGAEINRPDPALWQAMTTGDDRLRQTYRALGQLLKQVEVAFIKRKAELRAFRGSRREYHHAAAAYQEWKSRTVHFANCARARRSELEHRVRRINEHDALDRMSTALQALRQAVAEHRDAIRRGGRQETTADRMLWLRLELSPYTAERDPRPAPQPPDIPQDPAHHAGQPPPPGEGKG</sequence>
<evidence type="ECO:0000256" key="1">
    <source>
        <dbReference type="SAM" id="MobiDB-lite"/>
    </source>
</evidence>
<dbReference type="RefSeq" id="WP_285458285.1">
    <property type="nucleotide sequence ID" value="NZ_CP127173.1"/>
</dbReference>
<dbReference type="Proteomes" id="UP001227101">
    <property type="component" value="Chromosome"/>
</dbReference>
<feature type="region of interest" description="Disordered" evidence="1">
    <location>
        <begin position="160"/>
        <end position="193"/>
    </location>
</feature>
<keyword evidence="3" id="KW-1185">Reference proteome</keyword>
<evidence type="ECO:0000313" key="2">
    <source>
        <dbReference type="EMBL" id="WIV60683.1"/>
    </source>
</evidence>